<keyword evidence="10" id="KW-1185">Reference proteome</keyword>
<dbReference type="InterPro" id="IPR042094">
    <property type="entry name" value="T2SS_GspF_sf"/>
</dbReference>
<evidence type="ECO:0000256" key="3">
    <source>
        <dbReference type="ARBA" id="ARBA00022475"/>
    </source>
</evidence>
<evidence type="ECO:0000256" key="5">
    <source>
        <dbReference type="ARBA" id="ARBA00022989"/>
    </source>
</evidence>
<feature type="transmembrane region" description="Helical" evidence="7">
    <location>
        <begin position="315"/>
        <end position="339"/>
    </location>
</feature>
<feature type="transmembrane region" description="Helical" evidence="7">
    <location>
        <begin position="160"/>
        <end position="179"/>
    </location>
</feature>
<keyword evidence="5 7" id="KW-1133">Transmembrane helix</keyword>
<dbReference type="RefSeq" id="WP_138127659.1">
    <property type="nucleotide sequence ID" value="NZ_SWLG01000011.1"/>
</dbReference>
<dbReference type="GO" id="GO:0005886">
    <property type="term" value="C:plasma membrane"/>
    <property type="evidence" value="ECO:0007669"/>
    <property type="project" value="UniProtKB-SubCell"/>
</dbReference>
<protein>
    <submittedName>
        <fullName evidence="9">Type II secretion system F family protein</fullName>
    </submittedName>
</protein>
<comment type="caution">
    <text evidence="9">The sequence shown here is derived from an EMBL/GenBank/DDBJ whole genome shotgun (WGS) entry which is preliminary data.</text>
</comment>
<feature type="domain" description="Type II secretion system protein GspF" evidence="8">
    <location>
        <begin position="14"/>
        <end position="133"/>
    </location>
</feature>
<evidence type="ECO:0000256" key="6">
    <source>
        <dbReference type="ARBA" id="ARBA00023136"/>
    </source>
</evidence>
<dbReference type="Proteomes" id="UP000308230">
    <property type="component" value="Unassembled WGS sequence"/>
</dbReference>
<comment type="subcellular location">
    <subcellularLocation>
        <location evidence="1">Cell membrane</location>
        <topology evidence="1">Multi-pass membrane protein</topology>
    </subcellularLocation>
</comment>
<evidence type="ECO:0000313" key="10">
    <source>
        <dbReference type="Proteomes" id="UP000308230"/>
    </source>
</evidence>
<evidence type="ECO:0000256" key="4">
    <source>
        <dbReference type="ARBA" id="ARBA00022692"/>
    </source>
</evidence>
<proteinExistence type="inferred from homology"/>
<dbReference type="EMBL" id="SWLG01000011">
    <property type="protein sequence ID" value="TLS36341.1"/>
    <property type="molecule type" value="Genomic_DNA"/>
</dbReference>
<feature type="domain" description="Type II secretion system protein GspF" evidence="8">
    <location>
        <begin position="214"/>
        <end position="334"/>
    </location>
</feature>
<gene>
    <name evidence="9" type="ORF">FCL54_15530</name>
</gene>
<keyword evidence="6 7" id="KW-0472">Membrane</keyword>
<evidence type="ECO:0000256" key="7">
    <source>
        <dbReference type="SAM" id="Phobius"/>
    </source>
</evidence>
<dbReference type="AlphaFoldDB" id="A0A5R9EZX8"/>
<dbReference type="Pfam" id="PF00482">
    <property type="entry name" value="T2SSF"/>
    <property type="match status" value="2"/>
</dbReference>
<evidence type="ECO:0000259" key="8">
    <source>
        <dbReference type="Pfam" id="PF00482"/>
    </source>
</evidence>
<dbReference type="InterPro" id="IPR018076">
    <property type="entry name" value="T2SS_GspF_dom"/>
</dbReference>
<accession>A0A5R9EZX8</accession>
<dbReference type="NCBIfam" id="NF041012">
    <property type="entry name" value="T4P_ComGB"/>
    <property type="match status" value="1"/>
</dbReference>
<dbReference type="Gene3D" id="1.20.81.30">
    <property type="entry name" value="Type II secretion system (T2SS), domain F"/>
    <property type="match status" value="2"/>
</dbReference>
<dbReference type="OrthoDB" id="1638902at2"/>
<evidence type="ECO:0000256" key="2">
    <source>
        <dbReference type="ARBA" id="ARBA00005745"/>
    </source>
</evidence>
<keyword evidence="4 7" id="KW-0812">Transmembrane</keyword>
<dbReference type="InterPro" id="IPR003004">
    <property type="entry name" value="GspF/PilC"/>
</dbReference>
<feature type="transmembrane region" description="Helical" evidence="7">
    <location>
        <begin position="112"/>
        <end position="132"/>
    </location>
</feature>
<dbReference type="PANTHER" id="PTHR30012">
    <property type="entry name" value="GENERAL SECRETION PATHWAY PROTEIN"/>
    <property type="match status" value="1"/>
</dbReference>
<sequence>MADRQWKLNEKADFLLRVGQLLEEGYTLSQGMELYAFNQREAANSRILKIVEQLKGGNSLHQVLQDFEFPPDILCYLYITENEQLSNGLKSCGEMLHYRCEVKARLRTMMRYPLVLFWITSVMLLVVTVFLLPQFSTLYQSLEIPLPIFTKGMILLSKNIPLVLLLCLFPFGALFFYYVKQFRHYHPEKQIQVLLKIPFLKPFIKIYLTQYLSSQLGILLFNGRTVGEALGVFLKQDHLLFFKEEAGRIKSVLQDGESFEKAITEVPYYLTELSAVISHGQSNGQLGKELLNFGGFLTDQFEERVKRAFGILQPVSFACIGVMILMMFLSILLPMFQYIQAV</sequence>
<organism evidence="9 10">
    <name type="scientific">Exobacillus caeni</name>
    <dbReference type="NCBI Taxonomy" id="2574798"/>
    <lineage>
        <taxon>Bacteria</taxon>
        <taxon>Bacillati</taxon>
        <taxon>Bacillota</taxon>
        <taxon>Bacilli</taxon>
        <taxon>Bacillales</taxon>
        <taxon>Guptibacillaceae</taxon>
        <taxon>Exobacillus</taxon>
    </lineage>
</organism>
<reference evidence="9 10" key="1">
    <citation type="submission" date="2019-04" db="EMBL/GenBank/DDBJ databases">
        <title>Bacillus caeni sp. nov., a bacterium isolated from mangrove sediment.</title>
        <authorList>
            <person name="Huang H."/>
            <person name="Mo K."/>
            <person name="Hu Y."/>
        </authorList>
    </citation>
    <scope>NUCLEOTIDE SEQUENCE [LARGE SCALE GENOMIC DNA]</scope>
    <source>
        <strain evidence="9 10">HB172195</strain>
    </source>
</reference>
<evidence type="ECO:0000313" key="9">
    <source>
        <dbReference type="EMBL" id="TLS36341.1"/>
    </source>
</evidence>
<keyword evidence="3" id="KW-1003">Cell membrane</keyword>
<dbReference type="InterPro" id="IPR047692">
    <property type="entry name" value="T4P_ComGB"/>
</dbReference>
<comment type="similarity">
    <text evidence="2">Belongs to the GSP F family.</text>
</comment>
<name>A0A5R9EZX8_9BACL</name>
<evidence type="ECO:0000256" key="1">
    <source>
        <dbReference type="ARBA" id="ARBA00004651"/>
    </source>
</evidence>
<dbReference type="PRINTS" id="PR00812">
    <property type="entry name" value="BCTERIALGSPF"/>
</dbReference>
<dbReference type="PANTHER" id="PTHR30012:SF0">
    <property type="entry name" value="TYPE II SECRETION SYSTEM PROTEIN F-RELATED"/>
    <property type="match status" value="1"/>
</dbReference>